<accession>A0ABS6M6S0</accession>
<evidence type="ECO:0000313" key="5">
    <source>
        <dbReference type="EMBL" id="MBV0931875.1"/>
    </source>
</evidence>
<feature type="chain" id="PRO_5045875914" evidence="4">
    <location>
        <begin position="22"/>
        <end position="333"/>
    </location>
</feature>
<name>A0ABS6M6S0_9GAMM</name>
<evidence type="ECO:0000256" key="3">
    <source>
        <dbReference type="ARBA" id="ARBA00022729"/>
    </source>
</evidence>
<dbReference type="PANTHER" id="PTHR30024:SF47">
    <property type="entry name" value="TAURINE-BINDING PERIPLASMIC PROTEIN"/>
    <property type="match status" value="1"/>
</dbReference>
<dbReference type="Pfam" id="PF13379">
    <property type="entry name" value="NMT1_2"/>
    <property type="match status" value="1"/>
</dbReference>
<dbReference type="Proteomes" id="UP000755551">
    <property type="component" value="Unassembled WGS sequence"/>
</dbReference>
<evidence type="ECO:0000256" key="2">
    <source>
        <dbReference type="ARBA" id="ARBA00010742"/>
    </source>
</evidence>
<keyword evidence="3 4" id="KW-0732">Signal</keyword>
<evidence type="ECO:0000256" key="4">
    <source>
        <dbReference type="SAM" id="SignalP"/>
    </source>
</evidence>
<reference evidence="5 6" key="1">
    <citation type="submission" date="2021-06" db="EMBL/GenBank/DDBJ databases">
        <title>Bacterium isolated from marine sediment.</title>
        <authorList>
            <person name="Zhu K.-L."/>
            <person name="Du Z.-J."/>
            <person name="Liang Q.-Y."/>
        </authorList>
    </citation>
    <scope>NUCLEOTIDE SEQUENCE [LARGE SCALE GENOMIC DNA]</scope>
    <source>
        <strain evidence="5 6">A346</strain>
    </source>
</reference>
<comment type="similarity">
    <text evidence="2">Belongs to the bacterial solute-binding protein SsuA/TauA family.</text>
</comment>
<proteinExistence type="inferred from homology"/>
<sequence length="333" mass="35777">MRKLLSTLVLCLSAWSLTASAADTIEIGYMPIIPVSQAFLTLEDERLARIGIADPELIQFQNGPAMVQALLAGQLDIAYLGIGPAMVARAKGADIKVVASNIVEQISLVALGELAPYFASGDPATAFRRFAADKGRKPVIATFPTGSVPETVLQYWLSKQLNIDPSQVEIIHQGAAQIQQSLLTGAVDGAAILEPVVSISLDRLPDARVVAAGSQMFPHQPGAVLVVREALINDAPDTVQALVRVHAEVSRLLREQPEQAVVAVQRYVGGGRLPAAIVQQALTNASPNFVDDPRRIIEGTRAMRDFQAEIGTLKADVDLEQLFDTRFYQSLTP</sequence>
<evidence type="ECO:0000256" key="1">
    <source>
        <dbReference type="ARBA" id="ARBA00004418"/>
    </source>
</evidence>
<dbReference type="PANTHER" id="PTHR30024">
    <property type="entry name" value="ALIPHATIC SULFONATES-BINDING PROTEIN-RELATED"/>
    <property type="match status" value="1"/>
</dbReference>
<evidence type="ECO:0000313" key="6">
    <source>
        <dbReference type="Proteomes" id="UP000755551"/>
    </source>
</evidence>
<keyword evidence="6" id="KW-1185">Reference proteome</keyword>
<organism evidence="5 6">
    <name type="scientific">Marinobacterium weihaiense</name>
    <dbReference type="NCBI Taxonomy" id="2851016"/>
    <lineage>
        <taxon>Bacteria</taxon>
        <taxon>Pseudomonadati</taxon>
        <taxon>Pseudomonadota</taxon>
        <taxon>Gammaproteobacteria</taxon>
        <taxon>Oceanospirillales</taxon>
        <taxon>Oceanospirillaceae</taxon>
        <taxon>Marinobacterium</taxon>
    </lineage>
</organism>
<dbReference type="RefSeq" id="WP_217333298.1">
    <property type="nucleotide sequence ID" value="NZ_JAHQZT010000001.1"/>
</dbReference>
<protein>
    <submittedName>
        <fullName evidence="5">ABC transporter substrate-binding protein</fullName>
    </submittedName>
</protein>
<gene>
    <name evidence="5" type="ORF">KTN04_00785</name>
</gene>
<feature type="signal peptide" evidence="4">
    <location>
        <begin position="1"/>
        <end position="21"/>
    </location>
</feature>
<dbReference type="EMBL" id="JAHQZT010000001">
    <property type="protein sequence ID" value="MBV0931875.1"/>
    <property type="molecule type" value="Genomic_DNA"/>
</dbReference>
<comment type="caution">
    <text evidence="5">The sequence shown here is derived from an EMBL/GenBank/DDBJ whole genome shotgun (WGS) entry which is preliminary data.</text>
</comment>
<comment type="subcellular location">
    <subcellularLocation>
        <location evidence="1">Periplasm</location>
    </subcellularLocation>
</comment>